<evidence type="ECO:0000256" key="3">
    <source>
        <dbReference type="ARBA" id="ARBA00022475"/>
    </source>
</evidence>
<keyword evidence="9" id="KW-1185">Reference proteome</keyword>
<feature type="transmembrane region" description="Helical" evidence="7">
    <location>
        <begin position="110"/>
        <end position="131"/>
    </location>
</feature>
<dbReference type="Pfam" id="PF07681">
    <property type="entry name" value="DoxX"/>
    <property type="match status" value="1"/>
</dbReference>
<feature type="transmembrane region" description="Helical" evidence="7">
    <location>
        <begin position="79"/>
        <end position="104"/>
    </location>
</feature>
<keyword evidence="3" id="KW-1003">Cell membrane</keyword>
<dbReference type="GO" id="GO:0005886">
    <property type="term" value="C:plasma membrane"/>
    <property type="evidence" value="ECO:0007669"/>
    <property type="project" value="UniProtKB-SubCell"/>
</dbReference>
<evidence type="ECO:0000256" key="1">
    <source>
        <dbReference type="ARBA" id="ARBA00004651"/>
    </source>
</evidence>
<evidence type="ECO:0000256" key="5">
    <source>
        <dbReference type="ARBA" id="ARBA00022989"/>
    </source>
</evidence>
<gene>
    <name evidence="8" type="ORF">SAMN06272737_10649</name>
</gene>
<dbReference type="RefSeq" id="WP_089335868.1">
    <property type="nucleotide sequence ID" value="NZ_FZNO01000006.1"/>
</dbReference>
<name>A0A238W4W8_9ACTN</name>
<accession>A0A238W4W8</accession>
<reference evidence="8 9" key="1">
    <citation type="submission" date="2017-06" db="EMBL/GenBank/DDBJ databases">
        <authorList>
            <person name="Kim H.J."/>
            <person name="Triplett B.A."/>
        </authorList>
    </citation>
    <scope>NUCLEOTIDE SEQUENCE [LARGE SCALE GENOMIC DNA]</scope>
    <source>
        <strain evidence="8 9">DSM 44272</strain>
    </source>
</reference>
<evidence type="ECO:0000256" key="7">
    <source>
        <dbReference type="SAM" id="Phobius"/>
    </source>
</evidence>
<feature type="transmembrane region" description="Helical" evidence="7">
    <location>
        <begin position="12"/>
        <end position="30"/>
    </location>
</feature>
<protein>
    <submittedName>
        <fullName evidence="8">Putative oxidoreductase</fullName>
    </submittedName>
</protein>
<keyword evidence="5 7" id="KW-1133">Transmembrane helix</keyword>
<evidence type="ECO:0000256" key="6">
    <source>
        <dbReference type="ARBA" id="ARBA00023136"/>
    </source>
</evidence>
<feature type="transmembrane region" description="Helical" evidence="7">
    <location>
        <begin position="50"/>
        <end position="72"/>
    </location>
</feature>
<dbReference type="InterPro" id="IPR032808">
    <property type="entry name" value="DoxX"/>
</dbReference>
<organism evidence="8 9">
    <name type="scientific">Blastococcus mobilis</name>
    <dbReference type="NCBI Taxonomy" id="1938746"/>
    <lineage>
        <taxon>Bacteria</taxon>
        <taxon>Bacillati</taxon>
        <taxon>Actinomycetota</taxon>
        <taxon>Actinomycetes</taxon>
        <taxon>Geodermatophilales</taxon>
        <taxon>Geodermatophilaceae</taxon>
        <taxon>Blastococcus</taxon>
    </lineage>
</organism>
<keyword evidence="6 7" id="KW-0472">Membrane</keyword>
<comment type="similarity">
    <text evidence="2">Belongs to the DoxX family.</text>
</comment>
<dbReference type="PANTHER" id="PTHR33452">
    <property type="entry name" value="OXIDOREDUCTASE CATD-RELATED"/>
    <property type="match status" value="1"/>
</dbReference>
<dbReference type="AlphaFoldDB" id="A0A238W4W8"/>
<evidence type="ECO:0000256" key="2">
    <source>
        <dbReference type="ARBA" id="ARBA00006679"/>
    </source>
</evidence>
<comment type="subcellular location">
    <subcellularLocation>
        <location evidence="1">Cell membrane</location>
        <topology evidence="1">Multi-pass membrane protein</topology>
    </subcellularLocation>
</comment>
<dbReference type="InterPro" id="IPR051907">
    <property type="entry name" value="DoxX-like_oxidoreductase"/>
</dbReference>
<dbReference type="PANTHER" id="PTHR33452:SF1">
    <property type="entry name" value="INNER MEMBRANE PROTEIN YPHA-RELATED"/>
    <property type="match status" value="1"/>
</dbReference>
<evidence type="ECO:0000256" key="4">
    <source>
        <dbReference type="ARBA" id="ARBA00022692"/>
    </source>
</evidence>
<evidence type="ECO:0000313" key="8">
    <source>
        <dbReference type="EMBL" id="SNR40759.1"/>
    </source>
</evidence>
<evidence type="ECO:0000313" key="9">
    <source>
        <dbReference type="Proteomes" id="UP000198403"/>
    </source>
</evidence>
<sequence length="144" mass="14118">MIRRLPAPAQDIALLLARVVTGVVLIAHGWQKLVTNGVAGTAEGFEAMGVPAAPVAAAIAIVIELLGGVLLVAGAATAVVGVLVALMMLGAALFVHVGAGIFATAGGWELVGAIGAAALALAATGAGRFSVDGALERGRRVLAH</sequence>
<keyword evidence="4 7" id="KW-0812">Transmembrane</keyword>
<dbReference type="Proteomes" id="UP000198403">
    <property type="component" value="Unassembled WGS sequence"/>
</dbReference>
<dbReference type="EMBL" id="FZNO01000006">
    <property type="protein sequence ID" value="SNR40759.1"/>
    <property type="molecule type" value="Genomic_DNA"/>
</dbReference>
<proteinExistence type="inferred from homology"/>
<dbReference type="OrthoDB" id="1122432at2"/>